<dbReference type="PANTHER" id="PTHR12161:SF5">
    <property type="entry name" value="IST1 HOMOLOG"/>
    <property type="match status" value="1"/>
</dbReference>
<dbReference type="Proteomes" id="UP000001568">
    <property type="component" value="Chromosome 3"/>
</dbReference>
<dbReference type="EMBL" id="CP000583">
    <property type="protein sequence ID" value="ABO94899.1"/>
    <property type="molecule type" value="Genomic_DNA"/>
</dbReference>
<dbReference type="HOGENOM" id="CLU_800215_0_0_1"/>
<proteinExistence type="inferred from homology"/>
<dbReference type="PANTHER" id="PTHR12161">
    <property type="entry name" value="IST1 FAMILY MEMBER"/>
    <property type="match status" value="1"/>
</dbReference>
<reference evidence="3 4" key="1">
    <citation type="journal article" date="2007" name="Proc. Natl. Acad. Sci. U.S.A.">
        <title>The tiny eukaryote Ostreococcus provides genomic insights into the paradox of plankton speciation.</title>
        <authorList>
            <person name="Palenik B."/>
            <person name="Grimwood J."/>
            <person name="Aerts A."/>
            <person name="Rouze P."/>
            <person name="Salamov A."/>
            <person name="Putnam N."/>
            <person name="Dupont C."/>
            <person name="Jorgensen R."/>
            <person name="Derelle E."/>
            <person name="Rombauts S."/>
            <person name="Zhou K."/>
            <person name="Otillar R."/>
            <person name="Merchant S.S."/>
            <person name="Podell S."/>
            <person name="Gaasterland T."/>
            <person name="Napoli C."/>
            <person name="Gendler K."/>
            <person name="Manuell A."/>
            <person name="Tai V."/>
            <person name="Vallon O."/>
            <person name="Piganeau G."/>
            <person name="Jancek S."/>
            <person name="Heijde M."/>
            <person name="Jabbari K."/>
            <person name="Bowler C."/>
            <person name="Lohr M."/>
            <person name="Robbens S."/>
            <person name="Werner G."/>
            <person name="Dubchak I."/>
            <person name="Pazour G.J."/>
            <person name="Ren Q."/>
            <person name="Paulsen I."/>
            <person name="Delwiche C."/>
            <person name="Schmutz J."/>
            <person name="Rokhsar D."/>
            <person name="Van de Peer Y."/>
            <person name="Moreau H."/>
            <person name="Grigoriev I.V."/>
        </authorList>
    </citation>
    <scope>NUCLEOTIDE SEQUENCE [LARGE SCALE GENOMIC DNA]</scope>
    <source>
        <strain evidence="3 4">CCE9901</strain>
    </source>
</reference>
<dbReference type="Gene3D" id="1.20.1260.60">
    <property type="entry name" value="Vacuolar protein sorting-associated protein Ist1"/>
    <property type="match status" value="1"/>
</dbReference>
<accession>A4RU39</accession>
<dbReference type="GO" id="GO:0015031">
    <property type="term" value="P:protein transport"/>
    <property type="evidence" value="ECO:0007669"/>
    <property type="project" value="InterPro"/>
</dbReference>
<dbReference type="InterPro" id="IPR005061">
    <property type="entry name" value="Ist1"/>
</dbReference>
<name>A4RU39_OSTLU</name>
<dbReference type="FunFam" id="1.20.1260.60:FF:000002">
    <property type="entry name" value="Vacuolar protein sorting-associated protein IST1"/>
    <property type="match status" value="1"/>
</dbReference>
<feature type="region of interest" description="Disordered" evidence="2">
    <location>
        <begin position="277"/>
        <end position="347"/>
    </location>
</feature>
<evidence type="ECO:0000313" key="3">
    <source>
        <dbReference type="EMBL" id="ABO94899.1"/>
    </source>
</evidence>
<evidence type="ECO:0008006" key="5">
    <source>
        <dbReference type="Google" id="ProtNLM"/>
    </source>
</evidence>
<sequence>MHGVFDALKDVLRVGYDASKTKTALRLALGRLKLLRNKRESARRAIETEVGEMLKQSRGFGYDAARIRCETVCREDATLKGYEILELTLETLLARLPAVSASKAVPEELREAIATVIYAAKRAGTEVPELETLKKQFGRKYGREYVAACEGEGTASACGANATVLESLKVKTVDDNTVQRRLEAIAAKNDVVMETPIAIGEEVAMPASESNAAYASAARAAAAAEAAAQRAEAAAAIVASASLHAPSDDATKELSDADVEAVIDEVLAMPDLTVEDATAKPSAPSGPPPGVGQPISDKKVELESSDASDPAKPKAYPKPSAPEEQRGPPTADADDLAGRFAALKKGP</sequence>
<dbReference type="Pfam" id="PF03398">
    <property type="entry name" value="Ist1"/>
    <property type="match status" value="1"/>
</dbReference>
<keyword evidence="4" id="KW-1185">Reference proteome</keyword>
<feature type="compositionally biased region" description="Low complexity" evidence="2">
    <location>
        <begin position="307"/>
        <end position="318"/>
    </location>
</feature>
<dbReference type="KEGG" id="olu:OSTLU_30485"/>
<organism evidence="3 4">
    <name type="scientific">Ostreococcus lucimarinus (strain CCE9901)</name>
    <dbReference type="NCBI Taxonomy" id="436017"/>
    <lineage>
        <taxon>Eukaryota</taxon>
        <taxon>Viridiplantae</taxon>
        <taxon>Chlorophyta</taxon>
        <taxon>Mamiellophyceae</taxon>
        <taxon>Mamiellales</taxon>
        <taxon>Bathycoccaceae</taxon>
        <taxon>Ostreococcus</taxon>
    </lineage>
</organism>
<dbReference type="AlphaFoldDB" id="A4RU39"/>
<protein>
    <recommendedName>
        <fullName evidence="5">IST1-like protein</fullName>
    </recommendedName>
</protein>
<dbReference type="STRING" id="436017.A4RU39"/>
<evidence type="ECO:0000256" key="1">
    <source>
        <dbReference type="ARBA" id="ARBA00005536"/>
    </source>
</evidence>
<comment type="similarity">
    <text evidence="1">Belongs to the IST1 family.</text>
</comment>
<dbReference type="RefSeq" id="XP_001416606.1">
    <property type="nucleotide sequence ID" value="XM_001416569.1"/>
</dbReference>
<dbReference type="GeneID" id="5001086"/>
<dbReference type="InterPro" id="IPR042277">
    <property type="entry name" value="IST1-like"/>
</dbReference>
<evidence type="ECO:0000256" key="2">
    <source>
        <dbReference type="SAM" id="MobiDB-lite"/>
    </source>
</evidence>
<dbReference type="Gramene" id="ABO94899">
    <property type="protein sequence ID" value="ABO94899"/>
    <property type="gene ID" value="OSTLU_30485"/>
</dbReference>
<gene>
    <name evidence="3" type="ORF">OSTLU_30485</name>
</gene>
<dbReference type="OrthoDB" id="29853at2759"/>
<evidence type="ECO:0000313" key="4">
    <source>
        <dbReference type="Proteomes" id="UP000001568"/>
    </source>
</evidence>
<dbReference type="eggNOG" id="KOG2027">
    <property type="taxonomic scope" value="Eukaryota"/>
</dbReference>